<evidence type="ECO:0000256" key="4">
    <source>
        <dbReference type="ARBA" id="ARBA00022692"/>
    </source>
</evidence>
<name>A0A0D6MH45_9PROT</name>
<sequence>MTEDAAESRVCQVPGPLRPISPEPLRSGVRRTDIRPAVRQTVRILVSVMAAWLVGLIFGLHETIWALVTALIVTQSSISQTVTTARDQLNGTFVGAVAGTLAITAYQFVDARWTIFWIALAPLAFLASLRPSLRFAGVTLMIVYLFPSTGNPYTPLAERLGAIFSGVIVSVLVSYLVLHASARRHAFDTAAKLLREVEAMLDAALRQSESWSQIEERNQACVLDLTELTDAVAEARREFFGNLDRRDPVLVTLPDLMRRLQQDAALIARAIDAGKGVGESGRGFERLHAVRPGVSHAIRTLAQVCERQAARGKDRRPKLTRADVFSKLEHLGPDALPEMRFVMVLLRQDLETAVSVLMEFGEASADKLRATVAR</sequence>
<feature type="transmembrane region" description="Helical" evidence="7">
    <location>
        <begin position="44"/>
        <end position="68"/>
    </location>
</feature>
<evidence type="ECO:0000256" key="6">
    <source>
        <dbReference type="ARBA" id="ARBA00023136"/>
    </source>
</evidence>
<dbReference type="Pfam" id="PF04632">
    <property type="entry name" value="FUSC"/>
    <property type="match status" value="1"/>
</dbReference>
<comment type="caution">
    <text evidence="8">The sequence shown here is derived from an EMBL/GenBank/DDBJ whole genome shotgun (WGS) entry which is preliminary data.</text>
</comment>
<evidence type="ECO:0000256" key="1">
    <source>
        <dbReference type="ARBA" id="ARBA00004651"/>
    </source>
</evidence>
<keyword evidence="4 7" id="KW-0812">Transmembrane</keyword>
<keyword evidence="9" id="KW-1185">Reference proteome</keyword>
<dbReference type="GO" id="GO:0005886">
    <property type="term" value="C:plasma membrane"/>
    <property type="evidence" value="ECO:0007669"/>
    <property type="project" value="UniProtKB-SubCell"/>
</dbReference>
<keyword evidence="2" id="KW-0813">Transport</keyword>
<proteinExistence type="predicted"/>
<accession>A0A0D6MH45</accession>
<dbReference type="PANTHER" id="PTHR30509">
    <property type="entry name" value="P-HYDROXYBENZOIC ACID EFFLUX PUMP SUBUNIT-RELATED"/>
    <property type="match status" value="1"/>
</dbReference>
<dbReference type="STRING" id="1231623.Tasa_004_012"/>
<dbReference type="PANTHER" id="PTHR30509:SF9">
    <property type="entry name" value="MULTIDRUG RESISTANCE PROTEIN MDTO"/>
    <property type="match status" value="1"/>
</dbReference>
<evidence type="ECO:0000256" key="2">
    <source>
        <dbReference type="ARBA" id="ARBA00022448"/>
    </source>
</evidence>
<gene>
    <name evidence="8" type="ORF">Tasa_004_012</name>
</gene>
<evidence type="ECO:0000256" key="5">
    <source>
        <dbReference type="ARBA" id="ARBA00022989"/>
    </source>
</evidence>
<keyword evidence="5 7" id="KW-1133">Transmembrane helix</keyword>
<keyword evidence="3" id="KW-1003">Cell membrane</keyword>
<dbReference type="Proteomes" id="UP000032679">
    <property type="component" value="Unassembled WGS sequence"/>
</dbReference>
<keyword evidence="6 7" id="KW-0472">Membrane</keyword>
<evidence type="ECO:0000256" key="3">
    <source>
        <dbReference type="ARBA" id="ARBA00022475"/>
    </source>
</evidence>
<protein>
    <recommendedName>
        <fullName evidence="10">FUSC family protein</fullName>
    </recommendedName>
</protein>
<feature type="transmembrane region" description="Helical" evidence="7">
    <location>
        <begin position="116"/>
        <end position="147"/>
    </location>
</feature>
<dbReference type="InterPro" id="IPR006726">
    <property type="entry name" value="PHBA_efflux_AaeB/fusaric-R"/>
</dbReference>
<feature type="transmembrane region" description="Helical" evidence="7">
    <location>
        <begin position="159"/>
        <end position="178"/>
    </location>
</feature>
<dbReference type="AlphaFoldDB" id="A0A0D6MH45"/>
<evidence type="ECO:0008006" key="10">
    <source>
        <dbReference type="Google" id="ProtNLM"/>
    </source>
</evidence>
<evidence type="ECO:0000313" key="8">
    <source>
        <dbReference type="EMBL" id="GAN52947.1"/>
    </source>
</evidence>
<dbReference type="RefSeq" id="WP_241767580.1">
    <property type="nucleotide sequence ID" value="NZ_BALE01000004.1"/>
</dbReference>
<dbReference type="GO" id="GO:0022857">
    <property type="term" value="F:transmembrane transporter activity"/>
    <property type="evidence" value="ECO:0007669"/>
    <property type="project" value="InterPro"/>
</dbReference>
<reference evidence="8 9" key="1">
    <citation type="submission" date="2012-10" db="EMBL/GenBank/DDBJ databases">
        <title>Genome sequencing of Tanticharoenia sakaeratensis NBRC 103193.</title>
        <authorList>
            <person name="Azuma Y."/>
            <person name="Hadano H."/>
            <person name="Hirakawa H."/>
            <person name="Matsushita K."/>
        </authorList>
    </citation>
    <scope>NUCLEOTIDE SEQUENCE [LARGE SCALE GENOMIC DNA]</scope>
    <source>
        <strain evidence="8 9">NBRC 103193</strain>
    </source>
</reference>
<organism evidence="8 9">
    <name type="scientific">Tanticharoenia sakaeratensis NBRC 103193</name>
    <dbReference type="NCBI Taxonomy" id="1231623"/>
    <lineage>
        <taxon>Bacteria</taxon>
        <taxon>Pseudomonadati</taxon>
        <taxon>Pseudomonadota</taxon>
        <taxon>Alphaproteobacteria</taxon>
        <taxon>Acetobacterales</taxon>
        <taxon>Acetobacteraceae</taxon>
        <taxon>Tanticharoenia</taxon>
    </lineage>
</organism>
<feature type="transmembrane region" description="Helical" evidence="7">
    <location>
        <begin position="88"/>
        <end position="109"/>
    </location>
</feature>
<evidence type="ECO:0000256" key="7">
    <source>
        <dbReference type="SAM" id="Phobius"/>
    </source>
</evidence>
<comment type="subcellular location">
    <subcellularLocation>
        <location evidence="1">Cell membrane</location>
        <topology evidence="1">Multi-pass membrane protein</topology>
    </subcellularLocation>
</comment>
<dbReference type="EMBL" id="BALE01000004">
    <property type="protein sequence ID" value="GAN52947.1"/>
    <property type="molecule type" value="Genomic_DNA"/>
</dbReference>
<evidence type="ECO:0000313" key="9">
    <source>
        <dbReference type="Proteomes" id="UP000032679"/>
    </source>
</evidence>